<evidence type="ECO:0000313" key="2">
    <source>
        <dbReference type="EMBL" id="BCK83560.1"/>
    </source>
</evidence>
<dbReference type="SUPFAM" id="SSF47413">
    <property type="entry name" value="lambda repressor-like DNA-binding domains"/>
    <property type="match status" value="1"/>
</dbReference>
<feature type="domain" description="HTH cro/C1-type" evidence="1">
    <location>
        <begin position="6"/>
        <end position="58"/>
    </location>
</feature>
<evidence type="ECO:0000313" key="3">
    <source>
        <dbReference type="Proteomes" id="UP000679848"/>
    </source>
</evidence>
<dbReference type="PROSITE" id="PS50943">
    <property type="entry name" value="HTH_CROC1"/>
    <property type="match status" value="1"/>
</dbReference>
<dbReference type="GO" id="GO:0003677">
    <property type="term" value="F:DNA binding"/>
    <property type="evidence" value="ECO:0007669"/>
    <property type="project" value="InterPro"/>
</dbReference>
<reference evidence="2" key="1">
    <citation type="submission" date="2020-09" db="EMBL/GenBank/DDBJ databases">
        <title>New species isolated from human feces.</title>
        <authorList>
            <person name="Kitahara M."/>
            <person name="Shigeno Y."/>
            <person name="Shime M."/>
            <person name="Matsumoto Y."/>
            <person name="Nakamura S."/>
            <person name="Motooka D."/>
            <person name="Fukuoka S."/>
            <person name="Nishikawa H."/>
            <person name="Benno Y."/>
        </authorList>
    </citation>
    <scope>NUCLEOTIDE SEQUENCE</scope>
    <source>
        <strain evidence="2">MM59</strain>
    </source>
</reference>
<evidence type="ECO:0000259" key="1">
    <source>
        <dbReference type="PROSITE" id="PS50943"/>
    </source>
</evidence>
<name>A0A810Q623_9FIRM</name>
<dbReference type="InterPro" id="IPR010982">
    <property type="entry name" value="Lambda_DNA-bd_dom_sf"/>
</dbReference>
<proteinExistence type="predicted"/>
<dbReference type="EMBL" id="AP023420">
    <property type="protein sequence ID" value="BCK83560.1"/>
    <property type="molecule type" value="Genomic_DNA"/>
</dbReference>
<protein>
    <recommendedName>
        <fullName evidence="1">HTH cro/C1-type domain-containing protein</fullName>
    </recommendedName>
</protein>
<dbReference type="Gene3D" id="1.10.260.40">
    <property type="entry name" value="lambda repressor-like DNA-binding domains"/>
    <property type="match status" value="1"/>
</dbReference>
<dbReference type="KEGG" id="pfaa:MM59RIKEN_08790"/>
<keyword evidence="3" id="KW-1185">Reference proteome</keyword>
<dbReference type="RefSeq" id="WP_187028208.1">
    <property type="nucleotide sequence ID" value="NZ_AP023420.1"/>
</dbReference>
<dbReference type="Proteomes" id="UP000679848">
    <property type="component" value="Chromosome"/>
</dbReference>
<dbReference type="Pfam" id="PF13443">
    <property type="entry name" value="HTH_26"/>
    <property type="match status" value="1"/>
</dbReference>
<accession>A0A810Q623</accession>
<dbReference type="AlphaFoldDB" id="A0A810Q623"/>
<dbReference type="InterPro" id="IPR001387">
    <property type="entry name" value="Cro/C1-type_HTH"/>
</dbReference>
<sequence length="67" mass="8012">MTFEPMRAYMKKHGISYYYLANQGLDPQTLQRIRHDRTITTDTLGRLCEIMRCQPQDLIAYHFEEDS</sequence>
<organism evidence="2 3">
    <name type="scientific">Pusillibacter faecalis</name>
    <dbReference type="NCBI Taxonomy" id="2714358"/>
    <lineage>
        <taxon>Bacteria</taxon>
        <taxon>Bacillati</taxon>
        <taxon>Bacillota</taxon>
        <taxon>Clostridia</taxon>
        <taxon>Eubacteriales</taxon>
        <taxon>Oscillospiraceae</taxon>
        <taxon>Pusillibacter</taxon>
    </lineage>
</organism>
<gene>
    <name evidence="2" type="ORF">MM59RIKEN_08790</name>
</gene>